<keyword evidence="3" id="KW-0813">Transport</keyword>
<evidence type="ECO:0000256" key="6">
    <source>
        <dbReference type="ARBA" id="ARBA00022989"/>
    </source>
</evidence>
<evidence type="ECO:0000256" key="9">
    <source>
        <dbReference type="SAM" id="MobiDB-lite"/>
    </source>
</evidence>
<comment type="catalytic activity">
    <reaction evidence="8">
        <text>Fe(2+)(in) = Fe(2+)(out)</text>
        <dbReference type="Rhea" id="RHEA:28486"/>
        <dbReference type="ChEBI" id="CHEBI:29033"/>
    </reaction>
    <physiologicalReaction direction="left-to-right" evidence="8">
        <dbReference type="Rhea" id="RHEA:28487"/>
    </physiologicalReaction>
</comment>
<feature type="transmembrane region" description="Helical" evidence="10">
    <location>
        <begin position="169"/>
        <end position="192"/>
    </location>
</feature>
<keyword evidence="5 10" id="KW-0812">Transmembrane</keyword>
<comment type="subcellular location">
    <subcellularLocation>
        <location evidence="1">Vacuole membrane</location>
        <topology evidence="1">Multi-pass membrane protein</topology>
    </subcellularLocation>
</comment>
<keyword evidence="3" id="KW-0408">Iron</keyword>
<name>A0A0C9RJ72_9CONI</name>
<dbReference type="GO" id="GO:0005384">
    <property type="term" value="F:manganese ion transmembrane transporter activity"/>
    <property type="evidence" value="ECO:0007669"/>
    <property type="project" value="InterPro"/>
</dbReference>
<keyword evidence="3" id="KW-0406">Ion transport</keyword>
<evidence type="ECO:0000256" key="3">
    <source>
        <dbReference type="ARBA" id="ARBA00022496"/>
    </source>
</evidence>
<reference evidence="11" key="1">
    <citation type="submission" date="2015-02" db="EMBL/GenBank/DDBJ databases">
        <title>A transcriptome of Wollemia nobilis - a relic of Gondwana.</title>
        <authorList>
            <person name="Chia J.Y."/>
            <person name="Leong Y.S."/>
            <person name="Abdul Karim S."/>
            <person name="Wan Azmi N."/>
            <person name="Hercus R."/>
            <person name="Croft L."/>
        </authorList>
    </citation>
    <scope>NUCLEOTIDE SEQUENCE</scope>
    <source>
        <strain evidence="11">MaeBrown</strain>
        <tissue evidence="11">Leaf</tissue>
    </source>
</reference>
<dbReference type="GO" id="GO:0005774">
    <property type="term" value="C:vacuolar membrane"/>
    <property type="evidence" value="ECO:0007669"/>
    <property type="project" value="UniProtKB-SubCell"/>
</dbReference>
<dbReference type="AlphaFoldDB" id="A0A0C9RJ72"/>
<proteinExistence type="inferred from homology"/>
<feature type="compositionally biased region" description="Basic and acidic residues" evidence="9">
    <location>
        <begin position="14"/>
        <end position="28"/>
    </location>
</feature>
<dbReference type="InterPro" id="IPR008217">
    <property type="entry name" value="Ccc1_fam"/>
</dbReference>
<dbReference type="EMBL" id="GCHU01014908">
    <property type="protein sequence ID" value="JAG86546.1"/>
    <property type="molecule type" value="Transcribed_RNA"/>
</dbReference>
<keyword evidence="7 10" id="KW-0472">Membrane</keyword>
<organism evidence="11">
    <name type="scientific">Wollemia nobilis</name>
    <dbReference type="NCBI Taxonomy" id="56998"/>
    <lineage>
        <taxon>Eukaryota</taxon>
        <taxon>Viridiplantae</taxon>
        <taxon>Streptophyta</taxon>
        <taxon>Embryophyta</taxon>
        <taxon>Tracheophyta</taxon>
        <taxon>Spermatophyta</taxon>
        <taxon>Pinopsida</taxon>
        <taxon>Pinidae</taxon>
        <taxon>Conifers II</taxon>
        <taxon>Araucariales</taxon>
        <taxon>Araucariaceae</taxon>
        <taxon>Wollemia</taxon>
    </lineage>
</organism>
<keyword evidence="3" id="KW-0410">Iron transport</keyword>
<evidence type="ECO:0000256" key="4">
    <source>
        <dbReference type="ARBA" id="ARBA00022554"/>
    </source>
</evidence>
<evidence type="ECO:0000256" key="5">
    <source>
        <dbReference type="ARBA" id="ARBA00022692"/>
    </source>
</evidence>
<dbReference type="GO" id="GO:0006826">
    <property type="term" value="P:iron ion transport"/>
    <property type="evidence" value="ECO:0007669"/>
    <property type="project" value="UniProtKB-KW"/>
</dbReference>
<dbReference type="Pfam" id="PF01988">
    <property type="entry name" value="VIT1"/>
    <property type="match status" value="1"/>
</dbReference>
<evidence type="ECO:0000256" key="8">
    <source>
        <dbReference type="ARBA" id="ARBA00044464"/>
    </source>
</evidence>
<evidence type="ECO:0000313" key="11">
    <source>
        <dbReference type="EMBL" id="JAG86546.1"/>
    </source>
</evidence>
<evidence type="ECO:0000256" key="7">
    <source>
        <dbReference type="ARBA" id="ARBA00023136"/>
    </source>
</evidence>
<dbReference type="PANTHER" id="PTHR31851">
    <property type="entry name" value="FE(2+)/MN(2+) TRANSPORTER PCL1"/>
    <property type="match status" value="1"/>
</dbReference>
<feature type="transmembrane region" description="Helical" evidence="10">
    <location>
        <begin position="198"/>
        <end position="217"/>
    </location>
</feature>
<protein>
    <submittedName>
        <fullName evidence="11">TSA: Wollemia nobilis Ref_Wollemi_Transcript_14993_1042 transcribed RNA sequence</fullName>
    </submittedName>
</protein>
<accession>A0A0C9RJ72</accession>
<comment type="similarity">
    <text evidence="2">Belongs to the CCC1 family.</text>
</comment>
<keyword evidence="6 10" id="KW-1133">Transmembrane helix</keyword>
<feature type="region of interest" description="Disordered" evidence="9">
    <location>
        <begin position="1"/>
        <end position="31"/>
    </location>
</feature>
<feature type="transmembrane region" description="Helical" evidence="10">
    <location>
        <begin position="229"/>
        <end position="251"/>
    </location>
</feature>
<sequence length="259" mass="27797">MLREPLLNDGDPPNAERDTENEYIEKRPQPPLGGEYSKSIVYAGLDAIVTSFSLVSSISGVHLSSVNVLVLGFSNLVADGISMGFGDFLSSTTERDLAASERLVTDWDVRNNLHLQAIELVATYESLGMDHQDAQTVVEIFSKYKNIMVDQKMGTLAGGEGETPWKHGVVTFVSFLVFGCTPLLSFLILIPFTRNPSVKFGGACLLAALALILLGLAKAKIAGHKYLTSGLMALLNGGFAAAAAYSIGWTLRNVVGLQD</sequence>
<dbReference type="GO" id="GO:0030026">
    <property type="term" value="P:intracellular manganese ion homeostasis"/>
    <property type="evidence" value="ECO:0007669"/>
    <property type="project" value="InterPro"/>
</dbReference>
<evidence type="ECO:0000256" key="1">
    <source>
        <dbReference type="ARBA" id="ARBA00004128"/>
    </source>
</evidence>
<evidence type="ECO:0000256" key="2">
    <source>
        <dbReference type="ARBA" id="ARBA00007049"/>
    </source>
</evidence>
<keyword evidence="4" id="KW-0926">Vacuole</keyword>
<evidence type="ECO:0000256" key="10">
    <source>
        <dbReference type="SAM" id="Phobius"/>
    </source>
</evidence>